<dbReference type="EnsemblMetazoa" id="PPAI000277-RA">
    <property type="protein sequence ID" value="PPAI000277-PA"/>
    <property type="gene ID" value="PPAI000277"/>
</dbReference>
<evidence type="ECO:0008006" key="3">
    <source>
        <dbReference type="Google" id="ProtNLM"/>
    </source>
</evidence>
<protein>
    <recommendedName>
        <fullName evidence="3">DDE-1 domain-containing protein</fullName>
    </recommendedName>
</protein>
<keyword evidence="2" id="KW-1185">Reference proteome</keyword>
<proteinExistence type="predicted"/>
<reference evidence="1" key="1">
    <citation type="submission" date="2022-08" db="UniProtKB">
        <authorList>
            <consortium name="EnsemblMetazoa"/>
        </authorList>
    </citation>
    <scope>IDENTIFICATION</scope>
    <source>
        <strain evidence="1">Israel</strain>
    </source>
</reference>
<dbReference type="Proteomes" id="UP000092462">
    <property type="component" value="Unassembled WGS sequence"/>
</dbReference>
<evidence type="ECO:0000313" key="2">
    <source>
        <dbReference type="Proteomes" id="UP000092462"/>
    </source>
</evidence>
<dbReference type="AlphaFoldDB" id="A0A1B0CYV5"/>
<dbReference type="EMBL" id="AJVK01020428">
    <property type="status" value="NOT_ANNOTATED_CDS"/>
    <property type="molecule type" value="Genomic_DNA"/>
</dbReference>
<accession>A0A1B0CYV5</accession>
<name>A0A1B0CYV5_PHLPP</name>
<dbReference type="EMBL" id="AJVK01020429">
    <property type="status" value="NOT_ANNOTATED_CDS"/>
    <property type="molecule type" value="Genomic_DNA"/>
</dbReference>
<sequence length="283" mass="32590">MGREGWATHANNSLPESLSSQFFTASKKFITGWKKNKIVSRKITKFVTPRILQEQPDVKEKALDFVLEVQEFLQDTKIDLEKVINIDQMGINLEVATGRTLEIQGANKVERIVQAENAVKHSLTIMPAVTASGKIISPLYVMLKEPHKDAYTGIFGSQVEKKMFKHENIFVKAHSSAVMNKTRTKEYFQDLLFVHAPNDFLQFKHFLKKCQNRIRLENLEECSIAKRDNLLKLISLAMHQFQAPVFKPMIQYAFFKCGYVLERPPRFQTPSDLCFPTTQFENC</sequence>
<organism evidence="1 2">
    <name type="scientific">Phlebotomus papatasi</name>
    <name type="common">Sandfly</name>
    <dbReference type="NCBI Taxonomy" id="29031"/>
    <lineage>
        <taxon>Eukaryota</taxon>
        <taxon>Metazoa</taxon>
        <taxon>Ecdysozoa</taxon>
        <taxon>Arthropoda</taxon>
        <taxon>Hexapoda</taxon>
        <taxon>Insecta</taxon>
        <taxon>Pterygota</taxon>
        <taxon>Neoptera</taxon>
        <taxon>Endopterygota</taxon>
        <taxon>Diptera</taxon>
        <taxon>Nematocera</taxon>
        <taxon>Psychodoidea</taxon>
        <taxon>Psychodidae</taxon>
        <taxon>Phlebotomus</taxon>
        <taxon>Phlebotomus</taxon>
    </lineage>
</organism>
<evidence type="ECO:0000313" key="1">
    <source>
        <dbReference type="EnsemblMetazoa" id="PPAI000277-PA"/>
    </source>
</evidence>
<dbReference type="VEuPathDB" id="VectorBase:PPAI000277"/>